<reference evidence="1 2" key="1">
    <citation type="journal article" date="2005" name="BMC Genomics">
        <title>Bacterial genome adaptation to niches: divergence of the potential virulence genes in three Burkholderia species of different survival strategies.</title>
        <authorList>
            <person name="Kim H.S."/>
            <person name="Schell M.A."/>
            <person name="Yu Y."/>
            <person name="Ulrich R.L."/>
            <person name="Sarria S.H."/>
            <person name="Nierman W.C."/>
            <person name="DeShazer D."/>
        </authorList>
    </citation>
    <scope>NUCLEOTIDE SEQUENCE [LARGE SCALE GENOMIC DNA]</scope>
    <source>
        <strain evidence="2">ATCC 700388 / DSM 13276 / CCUG 48851 / CIP 106301 / E264</strain>
    </source>
</reference>
<dbReference type="Proteomes" id="UP000001930">
    <property type="component" value="Chromosome I"/>
</dbReference>
<dbReference type="HOGENOM" id="CLU_042901_0_0_4"/>
<dbReference type="KEGG" id="bte:BTH_I1532"/>
<evidence type="ECO:0000313" key="1">
    <source>
        <dbReference type="EMBL" id="ABC37663.1"/>
    </source>
</evidence>
<organism evidence="1 2">
    <name type="scientific">Burkholderia thailandensis (strain ATCC 700388 / DSM 13276 / CCUG 48851 / CIP 106301 / E264)</name>
    <dbReference type="NCBI Taxonomy" id="271848"/>
    <lineage>
        <taxon>Bacteria</taxon>
        <taxon>Pseudomonadati</taxon>
        <taxon>Pseudomonadota</taxon>
        <taxon>Betaproteobacteria</taxon>
        <taxon>Burkholderiales</taxon>
        <taxon>Burkholderiaceae</taxon>
        <taxon>Burkholderia</taxon>
        <taxon>pseudomallei group</taxon>
    </lineage>
</organism>
<keyword evidence="2" id="KW-1185">Reference proteome</keyword>
<proteinExistence type="predicted"/>
<dbReference type="AlphaFoldDB" id="Q2SYC2"/>
<gene>
    <name evidence="1" type="ordered locus">BTH_I1532</name>
</gene>
<evidence type="ECO:0000313" key="2">
    <source>
        <dbReference type="Proteomes" id="UP000001930"/>
    </source>
</evidence>
<protein>
    <submittedName>
        <fullName evidence="1">Uncharacterized protein</fullName>
    </submittedName>
</protein>
<dbReference type="EMBL" id="CP000086">
    <property type="protein sequence ID" value="ABC37663.1"/>
    <property type="molecule type" value="Genomic_DNA"/>
</dbReference>
<name>Q2SYC2_BURTA</name>
<accession>Q2SYC2</accession>
<sequence length="326" mass="37416">MRLPRTTFDARSLLDYTGRERRAARPQFAKAFDAIDTGEHCLLDWWFNDDAGEHVRFSEEADGTGWMARLLPIRDELLRGDTRPLYLGWLARLGNRELSADDREPPLPDGLKTLTPAQNALAEFLMLDPDWLAAAAEKSPPFSAGPDDNDRFDPWLSELTEDEMRTALRMLLEGRHQEAERTLRRRFRAWEQERLPKRVASLVVPRCVSEIEARVSLHRLAREQQERDAHEAAEARRKAERSGYLTSLLEDEDSAWSAIDSKLQRGSGSSYDQAFRALQDLAEAYAGAKRDATFRRRLVRLMAQHGKRGAWVAQLTKAGYTWEPKR</sequence>